<protein>
    <submittedName>
        <fullName evidence="2">Uncharacterized protein</fullName>
    </submittedName>
</protein>
<proteinExistence type="predicted"/>
<evidence type="ECO:0000313" key="3">
    <source>
        <dbReference type="Proteomes" id="UP001470230"/>
    </source>
</evidence>
<comment type="caution">
    <text evidence="2">The sequence shown here is derived from an EMBL/GenBank/DDBJ whole genome shotgun (WGS) entry which is preliminary data.</text>
</comment>
<reference evidence="2 3" key="1">
    <citation type="submission" date="2024-04" db="EMBL/GenBank/DDBJ databases">
        <title>Tritrichomonas musculus Genome.</title>
        <authorList>
            <person name="Alves-Ferreira E."/>
            <person name="Grigg M."/>
            <person name="Lorenzi H."/>
            <person name="Galac M."/>
        </authorList>
    </citation>
    <scope>NUCLEOTIDE SEQUENCE [LARGE SCALE GENOMIC DNA]</scope>
    <source>
        <strain evidence="2 3">EAF2021</strain>
    </source>
</reference>
<organism evidence="2 3">
    <name type="scientific">Tritrichomonas musculus</name>
    <dbReference type="NCBI Taxonomy" id="1915356"/>
    <lineage>
        <taxon>Eukaryota</taxon>
        <taxon>Metamonada</taxon>
        <taxon>Parabasalia</taxon>
        <taxon>Tritrichomonadida</taxon>
        <taxon>Tritrichomonadidae</taxon>
        <taxon>Tritrichomonas</taxon>
    </lineage>
</organism>
<sequence>MKIKTLIQNYSPNKICFYNTSFSKCIFNTKLESYLPVHYSEVPPSFMKGGDDPFIYLYDSPEKELIISFQLASLLNLKKATIVNNDNAKLKIFIPSDFTLDANESFSASEFYFQFKFNRLNNYKYGSLHCLDPSINIHPVPINHGQNKFVMSQIKHTNETIIINDVLSNYQDIDKNFYEKIHIHQSESVILSSSQEFNPYKIFHSKLAIQSTISNTLIINLTKVKSLNANHIFISEVTIDFNKEGDIDFEDLNVTFFKCKLNKKWLNRVTGKNLFFDSDSYYSFYSETGKISAFNGNNIRIPFSGKISLQNDEYKIENSTLVQLNYFNSFVDNFGETVKFTGIESILSIGSVTSKTRLHFYNFTHLTIITESINEFVSLHQVKHCEFQLSSESIPNLIDTIETTDDENDQTEIKSNGILNVKKLIVSTDFKAESISQINETEIKESRNVTIQNGNFLDSITINNNSFLILYSCISLSEIRLKLHGHIYSDTKLILKSNNTIKFKSIEINLTDQGQVNKGCLIEGLLKCDNKLKKKIFIFDDKSGDIKEKYKFKCKQDSKSLYSLYIYKSKKLSDGAIAGIVIAIVFTITISVFIAVAIIKKKKQKTELPTEKVKQCEMYNNLLASY</sequence>
<keyword evidence="1" id="KW-0472">Membrane</keyword>
<accession>A0ABR2H546</accession>
<evidence type="ECO:0000313" key="2">
    <source>
        <dbReference type="EMBL" id="KAK8841349.1"/>
    </source>
</evidence>
<keyword evidence="1" id="KW-0812">Transmembrane</keyword>
<dbReference type="Proteomes" id="UP001470230">
    <property type="component" value="Unassembled WGS sequence"/>
</dbReference>
<dbReference type="EMBL" id="JAPFFF010000041">
    <property type="protein sequence ID" value="KAK8841349.1"/>
    <property type="molecule type" value="Genomic_DNA"/>
</dbReference>
<feature type="transmembrane region" description="Helical" evidence="1">
    <location>
        <begin position="576"/>
        <end position="599"/>
    </location>
</feature>
<dbReference type="PROSITE" id="PS00018">
    <property type="entry name" value="EF_HAND_1"/>
    <property type="match status" value="1"/>
</dbReference>
<gene>
    <name evidence="2" type="ORF">M9Y10_026963</name>
</gene>
<keyword evidence="1" id="KW-1133">Transmembrane helix</keyword>
<keyword evidence="3" id="KW-1185">Reference proteome</keyword>
<evidence type="ECO:0000256" key="1">
    <source>
        <dbReference type="SAM" id="Phobius"/>
    </source>
</evidence>
<dbReference type="InterPro" id="IPR018247">
    <property type="entry name" value="EF_Hand_1_Ca_BS"/>
</dbReference>
<name>A0ABR2H546_9EUKA</name>